<gene>
    <name evidence="4" type="ORF">A7985_23285</name>
</gene>
<dbReference type="RefSeq" id="WP_065792816.1">
    <property type="nucleotide sequence ID" value="NZ_MAUJ01000014.1"/>
</dbReference>
<accession>A0A1C0TJM3</accession>
<dbReference type="OrthoDB" id="6397038at2"/>
<dbReference type="InterPro" id="IPR050465">
    <property type="entry name" value="UPF0194_transport"/>
</dbReference>
<dbReference type="SUPFAM" id="SSF111369">
    <property type="entry name" value="HlyD-like secretion proteins"/>
    <property type="match status" value="1"/>
</dbReference>
<dbReference type="GO" id="GO:0030313">
    <property type="term" value="C:cell envelope"/>
    <property type="evidence" value="ECO:0007669"/>
    <property type="project" value="UniProtKB-SubCell"/>
</dbReference>
<proteinExistence type="predicted"/>
<sequence>MDIKREKAKKWKNKKSLTAVGAVLLLSLLWILSEPPSAPKASYDELWVGTVSRGDLTSYVEGFGTLESKDQRLLTAEINATIEDILLKPGASVKAGDVILKMVNPDLNQEHKSQQAELKQEQAKLRQIKLNQKREVLSLEAELASLQAQHKMAVLKLQAESKLAEQGIVSQLDAERSKLDKEQLKIRLDIESRRLKQLKLVHIEAIKVHEEFIKQKQGELDSVARRLDNLTVRSAVDGVLQRLPVELGQSVIAGSQLALVGSVDQLNAMINIPQSQVSQVYNKQKARVRIGDQEVIGEVIRVEPEVNDGLVKVEIDLQGELPNTVRPEMNVEATIETGMVKNTAMIERPATAKANSMTEMFVINQDSQMAVKTKVQFGAESGSHIQIISGVEEMDQVILSDTSRWQKKQSIKLIR</sequence>
<dbReference type="EMBL" id="MAUJ01000014">
    <property type="protein sequence ID" value="OCQ18695.1"/>
    <property type="molecule type" value="Genomic_DNA"/>
</dbReference>
<evidence type="ECO:0000256" key="2">
    <source>
        <dbReference type="ARBA" id="ARBA00023054"/>
    </source>
</evidence>
<evidence type="ECO:0008006" key="6">
    <source>
        <dbReference type="Google" id="ProtNLM"/>
    </source>
</evidence>
<keyword evidence="2 3" id="KW-0175">Coiled coil</keyword>
<dbReference type="Gene3D" id="2.40.420.20">
    <property type="match status" value="1"/>
</dbReference>
<dbReference type="PANTHER" id="PTHR32347">
    <property type="entry name" value="EFFLUX SYSTEM COMPONENT YKNX-RELATED"/>
    <property type="match status" value="1"/>
</dbReference>
<dbReference type="Proteomes" id="UP000093366">
    <property type="component" value="Unassembled WGS sequence"/>
</dbReference>
<dbReference type="PANTHER" id="PTHR32347:SF23">
    <property type="entry name" value="BLL5650 PROTEIN"/>
    <property type="match status" value="1"/>
</dbReference>
<feature type="coiled-coil region" evidence="3">
    <location>
        <begin position="181"/>
        <end position="233"/>
    </location>
</feature>
<name>A0A1C0TJM3_9GAMM</name>
<reference evidence="5" key="1">
    <citation type="submission" date="2016-07" db="EMBL/GenBank/DDBJ databases">
        <authorList>
            <person name="Florea S."/>
            <person name="Webb J.S."/>
            <person name="Jaromczyk J."/>
            <person name="Schardl C.L."/>
        </authorList>
    </citation>
    <scope>NUCLEOTIDE SEQUENCE [LARGE SCALE GENOMIC DNA]</scope>
    <source>
        <strain evidence="5">IPB1</strain>
    </source>
</reference>
<comment type="subcellular location">
    <subcellularLocation>
        <location evidence="1">Cell envelope</location>
    </subcellularLocation>
</comment>
<dbReference type="AlphaFoldDB" id="A0A1C0TJM3"/>
<dbReference type="Gene3D" id="1.10.287.470">
    <property type="entry name" value="Helix hairpin bin"/>
    <property type="match status" value="2"/>
</dbReference>
<evidence type="ECO:0000256" key="1">
    <source>
        <dbReference type="ARBA" id="ARBA00004196"/>
    </source>
</evidence>
<evidence type="ECO:0000313" key="4">
    <source>
        <dbReference type="EMBL" id="OCQ18695.1"/>
    </source>
</evidence>
<organism evidence="4 5">
    <name type="scientific">Pseudoalteromonas luteoviolacea</name>
    <dbReference type="NCBI Taxonomy" id="43657"/>
    <lineage>
        <taxon>Bacteria</taxon>
        <taxon>Pseudomonadati</taxon>
        <taxon>Pseudomonadota</taxon>
        <taxon>Gammaproteobacteria</taxon>
        <taxon>Alteromonadales</taxon>
        <taxon>Pseudoalteromonadaceae</taxon>
        <taxon>Pseudoalteromonas</taxon>
    </lineage>
</organism>
<evidence type="ECO:0000256" key="3">
    <source>
        <dbReference type="SAM" id="Coils"/>
    </source>
</evidence>
<protein>
    <recommendedName>
        <fullName evidence="6">HlyD family efflux transporter periplasmic adaptor subunit</fullName>
    </recommendedName>
</protein>
<evidence type="ECO:0000313" key="5">
    <source>
        <dbReference type="Proteomes" id="UP000093366"/>
    </source>
</evidence>
<comment type="caution">
    <text evidence="4">The sequence shown here is derived from an EMBL/GenBank/DDBJ whole genome shotgun (WGS) entry which is preliminary data.</text>
</comment>
<dbReference type="Gene3D" id="2.40.30.170">
    <property type="match status" value="1"/>
</dbReference>
<feature type="coiled-coil region" evidence="3">
    <location>
        <begin position="104"/>
        <end position="149"/>
    </location>
</feature>
<dbReference type="Gene3D" id="2.40.50.100">
    <property type="match status" value="2"/>
</dbReference>